<evidence type="ECO:0000313" key="1">
    <source>
        <dbReference type="EMBL" id="ACU76142.1"/>
    </source>
</evidence>
<dbReference type="STRING" id="479433.Caci_7313"/>
<protein>
    <recommendedName>
        <fullName evidence="3">NurA domain-containing protein</fullName>
    </recommendedName>
</protein>
<dbReference type="KEGG" id="cai:Caci_7313"/>
<accession>C7Q8F4</accession>
<dbReference type="eggNOG" id="ENOG502Z8JN">
    <property type="taxonomic scope" value="Bacteria"/>
</dbReference>
<dbReference type="OrthoDB" id="63920at2"/>
<dbReference type="Proteomes" id="UP000000851">
    <property type="component" value="Chromosome"/>
</dbReference>
<sequence length="468" mass="51606">MPYPNERASRLGHLPTAESPLIVEALSRWETPILGAEDSAAIADRCVALNDLKSDRQQGPSFVISFDGSDQEVEARRQYPSVRVGYIQIAGVLVRVDEFLNARVDGLVDARKVQRAQTRQTIQTVLPSSQVTRPQMSGVESWRVELYETFKRQAIADFGSPYSLVDALLRLHGRPGEPEADVRPELGRCPDCQASGQKVGTDPTTCSECGCALYPTDLLRTHEEYADEGSNVNILTRVMNVAERLLALSYIDNFARYAPTALGAGLFITDGPLAFFGPTAPLKRRMVEYWGRLCHWLAQQGHAVPLLVGIEKSGVFVDHAMAIASQIPPQHVMTLSNAYISEKIRRRPSAGTYGKDEFYGRRFFYKTSTDQMLVVTVPRVPAGQPYEQGPEGANPCEAIDSYPTLRATLEALDRFQTRLYPNAVIPLALAHSAASLPLGTGRDVLTLLAQRGLQLDRDSIGFGRTPVY</sequence>
<dbReference type="HOGENOM" id="CLU_049028_1_0_11"/>
<evidence type="ECO:0000313" key="2">
    <source>
        <dbReference type="Proteomes" id="UP000000851"/>
    </source>
</evidence>
<dbReference type="RefSeq" id="WP_015795870.1">
    <property type="nucleotide sequence ID" value="NC_013131.1"/>
</dbReference>
<keyword evidence="2" id="KW-1185">Reference proteome</keyword>
<reference evidence="1 2" key="1">
    <citation type="journal article" date="2009" name="Stand. Genomic Sci.">
        <title>Complete genome sequence of Catenulispora acidiphila type strain (ID 139908).</title>
        <authorList>
            <person name="Copeland A."/>
            <person name="Lapidus A."/>
            <person name="Glavina Del Rio T."/>
            <person name="Nolan M."/>
            <person name="Lucas S."/>
            <person name="Chen F."/>
            <person name="Tice H."/>
            <person name="Cheng J.F."/>
            <person name="Bruce D."/>
            <person name="Goodwin L."/>
            <person name="Pitluck S."/>
            <person name="Mikhailova N."/>
            <person name="Pati A."/>
            <person name="Ivanova N."/>
            <person name="Mavromatis K."/>
            <person name="Chen A."/>
            <person name="Palaniappan K."/>
            <person name="Chain P."/>
            <person name="Land M."/>
            <person name="Hauser L."/>
            <person name="Chang Y.J."/>
            <person name="Jeffries C.D."/>
            <person name="Chertkov O."/>
            <person name="Brettin T."/>
            <person name="Detter J.C."/>
            <person name="Han C."/>
            <person name="Ali Z."/>
            <person name="Tindall B.J."/>
            <person name="Goker M."/>
            <person name="Bristow J."/>
            <person name="Eisen J.A."/>
            <person name="Markowitz V."/>
            <person name="Hugenholtz P."/>
            <person name="Kyrpides N.C."/>
            <person name="Klenk H.P."/>
        </authorList>
    </citation>
    <scope>NUCLEOTIDE SEQUENCE [LARGE SCALE GENOMIC DNA]</scope>
    <source>
        <strain evidence="2">DSM 44928 / JCM 14897 / NBRC 102108 / NRRL B-24433 / ID139908</strain>
    </source>
</reference>
<dbReference type="AlphaFoldDB" id="C7Q8F4"/>
<organism evidence="1 2">
    <name type="scientific">Catenulispora acidiphila (strain DSM 44928 / JCM 14897 / NBRC 102108 / NRRL B-24433 / ID139908)</name>
    <dbReference type="NCBI Taxonomy" id="479433"/>
    <lineage>
        <taxon>Bacteria</taxon>
        <taxon>Bacillati</taxon>
        <taxon>Actinomycetota</taxon>
        <taxon>Actinomycetes</taxon>
        <taxon>Catenulisporales</taxon>
        <taxon>Catenulisporaceae</taxon>
        <taxon>Catenulispora</taxon>
    </lineage>
</organism>
<evidence type="ECO:0008006" key="3">
    <source>
        <dbReference type="Google" id="ProtNLM"/>
    </source>
</evidence>
<dbReference type="EMBL" id="CP001700">
    <property type="protein sequence ID" value="ACU76142.1"/>
    <property type="molecule type" value="Genomic_DNA"/>
</dbReference>
<proteinExistence type="predicted"/>
<gene>
    <name evidence="1" type="ordered locus">Caci_7313</name>
</gene>
<name>C7Q8F4_CATAD</name>
<dbReference type="InParanoid" id="C7Q8F4"/>